<feature type="modified residue" description="N6-(pyridoxal phosphate)lysine" evidence="4">
    <location>
        <position position="41"/>
    </location>
</feature>
<evidence type="ECO:0000256" key="2">
    <source>
        <dbReference type="ARBA" id="ARBA00022898"/>
    </source>
</evidence>
<dbReference type="RefSeq" id="WP_353530683.1">
    <property type="nucleotide sequence ID" value="NZ_JBBMEX010000006.1"/>
</dbReference>
<comment type="pathway">
    <text evidence="4">Amino-acid biosynthesis; D-alanine biosynthesis; D-alanine from L-alanine: step 1/1.</text>
</comment>
<gene>
    <name evidence="6" type="primary">alr</name>
    <name evidence="6" type="ORF">WMO43_06860</name>
</gene>
<dbReference type="Proteomes" id="UP001454489">
    <property type="component" value="Unassembled WGS sequence"/>
</dbReference>
<dbReference type="SUPFAM" id="SSF50621">
    <property type="entry name" value="Alanine racemase C-terminal domain-like"/>
    <property type="match status" value="1"/>
</dbReference>
<comment type="cofactor">
    <cofactor evidence="1 4">
        <name>pyridoxal 5'-phosphate</name>
        <dbReference type="ChEBI" id="CHEBI:597326"/>
    </cofactor>
</comment>
<evidence type="ECO:0000256" key="4">
    <source>
        <dbReference type="HAMAP-Rule" id="MF_01201"/>
    </source>
</evidence>
<dbReference type="SMART" id="SM01005">
    <property type="entry name" value="Ala_racemase_C"/>
    <property type="match status" value="1"/>
</dbReference>
<sequence length="392" mass="43860">MKTEQDYQRVYAGINLDAVMHNLEKMHTLIKDDTKIIAVIKTDGYGHGAVPIAKKIESLPYLWGFAVATQQEGTVLRRHGIKKPVLILGHSFEEEFERIVEDDLEPAIFTYESAKVLSETAKRLKKTAKIHIKIDTGMSRIGYQVSEASADEIAKTAELKNLKIEGVFTHFAKADEADKTHVHGQIAAYQKMLTMLEERGVEIPLKHCSNSAGIIDLPEVNMDAVRAGIILYGLLPSDEVQKERIDLEPVMTLKSKVIHIKTLEKGRTISYGGTYEVTHTERIATIPVGYGDGYPRSLSNKGWVLIHGQKAPICGRICMDQFMVDVTDIPKVRVGDEVTLIGTDGSETLSMNELGELSERFNYEFACDLGKRIPRVFYADGKIVDTKDYFDE</sequence>
<dbReference type="SUPFAM" id="SSF51419">
    <property type="entry name" value="PLP-binding barrel"/>
    <property type="match status" value="1"/>
</dbReference>
<dbReference type="InterPro" id="IPR011079">
    <property type="entry name" value="Ala_racemase_C"/>
</dbReference>
<evidence type="ECO:0000256" key="1">
    <source>
        <dbReference type="ARBA" id="ARBA00001933"/>
    </source>
</evidence>
<feature type="binding site" evidence="4">
    <location>
        <position position="140"/>
    </location>
    <ligand>
        <name>substrate</name>
    </ligand>
</feature>
<dbReference type="CDD" id="cd00430">
    <property type="entry name" value="PLPDE_III_AR"/>
    <property type="match status" value="1"/>
</dbReference>
<dbReference type="EMBL" id="JBBMEX010000006">
    <property type="protein sequence ID" value="MEQ2557585.1"/>
    <property type="molecule type" value="Genomic_DNA"/>
</dbReference>
<dbReference type="PANTHER" id="PTHR30511">
    <property type="entry name" value="ALANINE RACEMASE"/>
    <property type="match status" value="1"/>
</dbReference>
<reference evidence="6 7" key="1">
    <citation type="submission" date="2024-03" db="EMBL/GenBank/DDBJ databases">
        <title>Human intestinal bacterial collection.</title>
        <authorList>
            <person name="Pauvert C."/>
            <person name="Hitch T.C.A."/>
            <person name="Clavel T."/>
        </authorList>
    </citation>
    <scope>NUCLEOTIDE SEQUENCE [LARGE SCALE GENOMIC DNA]</scope>
    <source>
        <strain evidence="6 7">CLA-AA-H185</strain>
    </source>
</reference>
<proteinExistence type="inferred from homology"/>
<comment type="function">
    <text evidence="4">Catalyzes the interconversion of L-alanine and D-alanine. May also act on other amino acids.</text>
</comment>
<dbReference type="InterPro" id="IPR001608">
    <property type="entry name" value="Ala_racemase_N"/>
</dbReference>
<dbReference type="InterPro" id="IPR029066">
    <property type="entry name" value="PLP-binding_barrel"/>
</dbReference>
<feature type="active site" description="Proton acceptor; specific for L-alanine" evidence="4">
    <location>
        <position position="271"/>
    </location>
</feature>
<comment type="catalytic activity">
    <reaction evidence="4">
        <text>L-alanine = D-alanine</text>
        <dbReference type="Rhea" id="RHEA:20249"/>
        <dbReference type="ChEBI" id="CHEBI:57416"/>
        <dbReference type="ChEBI" id="CHEBI:57972"/>
        <dbReference type="EC" id="5.1.1.1"/>
    </reaction>
</comment>
<dbReference type="NCBIfam" id="TIGR00492">
    <property type="entry name" value="alr"/>
    <property type="match status" value="1"/>
</dbReference>
<evidence type="ECO:0000313" key="6">
    <source>
        <dbReference type="EMBL" id="MEQ2557585.1"/>
    </source>
</evidence>
<feature type="binding site" evidence="4">
    <location>
        <position position="319"/>
    </location>
    <ligand>
        <name>substrate</name>
    </ligand>
</feature>
<protein>
    <recommendedName>
        <fullName evidence="4">Alanine racemase</fullName>
        <ecNumber evidence="4">5.1.1.1</ecNumber>
    </recommendedName>
</protein>
<dbReference type="HAMAP" id="MF_01201">
    <property type="entry name" value="Ala_racemase"/>
    <property type="match status" value="1"/>
</dbReference>
<evidence type="ECO:0000256" key="3">
    <source>
        <dbReference type="ARBA" id="ARBA00023235"/>
    </source>
</evidence>
<organism evidence="6 7">
    <name type="scientific">Maccoyibacter intestinihominis</name>
    <dbReference type="NCBI Taxonomy" id="3133499"/>
    <lineage>
        <taxon>Bacteria</taxon>
        <taxon>Bacillati</taxon>
        <taxon>Bacillota</taxon>
        <taxon>Clostridia</taxon>
        <taxon>Lachnospirales</taxon>
        <taxon>Lachnospiraceae</taxon>
        <taxon>Maccoyibacter</taxon>
    </lineage>
</organism>
<dbReference type="InterPro" id="IPR009006">
    <property type="entry name" value="Ala_racemase/Decarboxylase_C"/>
</dbReference>
<comment type="caution">
    <text evidence="6">The sequence shown here is derived from an EMBL/GenBank/DDBJ whole genome shotgun (WGS) entry which is preliminary data.</text>
</comment>
<feature type="domain" description="Alanine racemase C-terminal" evidence="5">
    <location>
        <begin position="250"/>
        <end position="378"/>
    </location>
</feature>
<evidence type="ECO:0000259" key="5">
    <source>
        <dbReference type="SMART" id="SM01005"/>
    </source>
</evidence>
<keyword evidence="3 4" id="KW-0413">Isomerase</keyword>
<dbReference type="PANTHER" id="PTHR30511:SF0">
    <property type="entry name" value="ALANINE RACEMASE, CATABOLIC-RELATED"/>
    <property type="match status" value="1"/>
</dbReference>
<keyword evidence="2 4" id="KW-0663">Pyridoxal phosphate</keyword>
<dbReference type="Pfam" id="PF00842">
    <property type="entry name" value="Ala_racemase_C"/>
    <property type="match status" value="1"/>
</dbReference>
<evidence type="ECO:0000313" key="7">
    <source>
        <dbReference type="Proteomes" id="UP001454489"/>
    </source>
</evidence>
<dbReference type="Pfam" id="PF01168">
    <property type="entry name" value="Ala_racemase_N"/>
    <property type="match status" value="1"/>
</dbReference>
<feature type="active site" description="Proton acceptor; specific for D-alanine" evidence="4">
    <location>
        <position position="41"/>
    </location>
</feature>
<dbReference type="Gene3D" id="2.40.37.10">
    <property type="entry name" value="Lyase, Ornithine Decarboxylase, Chain A, domain 1"/>
    <property type="match status" value="1"/>
</dbReference>
<dbReference type="InterPro" id="IPR000821">
    <property type="entry name" value="Ala_racemase"/>
</dbReference>
<dbReference type="PRINTS" id="PR00992">
    <property type="entry name" value="ALARACEMASE"/>
</dbReference>
<dbReference type="EC" id="5.1.1.1" evidence="4"/>
<comment type="similarity">
    <text evidence="4">Belongs to the alanine racemase family.</text>
</comment>
<dbReference type="GO" id="GO:0008784">
    <property type="term" value="F:alanine racemase activity"/>
    <property type="evidence" value="ECO:0007669"/>
    <property type="project" value="UniProtKB-EC"/>
</dbReference>
<accession>A0ABV1HCY2</accession>
<dbReference type="Gene3D" id="3.20.20.10">
    <property type="entry name" value="Alanine racemase"/>
    <property type="match status" value="1"/>
</dbReference>
<name>A0ABV1HCY2_9FIRM</name>
<keyword evidence="7" id="KW-1185">Reference proteome</keyword>